<evidence type="ECO:0000259" key="2">
    <source>
        <dbReference type="SMART" id="SM00499"/>
    </source>
</evidence>
<dbReference type="RefSeq" id="XP_006662181.2">
    <property type="nucleotide sequence ID" value="XM_006662118.2"/>
</dbReference>
<dbReference type="InterPro" id="IPR016140">
    <property type="entry name" value="Bifunc_inhib/LTP/seed_store"/>
</dbReference>
<accession>J3N0X1</accession>
<dbReference type="KEGG" id="obr:102705011"/>
<evidence type="ECO:0000313" key="4">
    <source>
        <dbReference type="Proteomes" id="UP000006038"/>
    </source>
</evidence>
<evidence type="ECO:0000313" key="3">
    <source>
        <dbReference type="EnsemblPlants" id="OB10G11690.1"/>
    </source>
</evidence>
<feature type="chain" id="PRO_5003774646" description="Bifunctional inhibitor/plant lipid transfer protein/seed storage helical domain-containing protein" evidence="1">
    <location>
        <begin position="28"/>
        <end position="118"/>
    </location>
</feature>
<dbReference type="SUPFAM" id="SSF47699">
    <property type="entry name" value="Bifunctional inhibitor/lipid-transfer protein/seed storage 2S albumin"/>
    <property type="match status" value="1"/>
</dbReference>
<feature type="signal peptide" evidence="1">
    <location>
        <begin position="1"/>
        <end position="27"/>
    </location>
</feature>
<dbReference type="InterPro" id="IPR036312">
    <property type="entry name" value="Bifun_inhib/LTP/seed_sf"/>
</dbReference>
<reference evidence="3" key="1">
    <citation type="journal article" date="2013" name="Nat. Commun.">
        <title>Whole-genome sequencing of Oryza brachyantha reveals mechanisms underlying Oryza genome evolution.</title>
        <authorList>
            <person name="Chen J."/>
            <person name="Huang Q."/>
            <person name="Gao D."/>
            <person name="Wang J."/>
            <person name="Lang Y."/>
            <person name="Liu T."/>
            <person name="Li B."/>
            <person name="Bai Z."/>
            <person name="Luis Goicoechea J."/>
            <person name="Liang C."/>
            <person name="Chen C."/>
            <person name="Zhang W."/>
            <person name="Sun S."/>
            <person name="Liao Y."/>
            <person name="Zhang X."/>
            <person name="Yang L."/>
            <person name="Song C."/>
            <person name="Wang M."/>
            <person name="Shi J."/>
            <person name="Liu G."/>
            <person name="Liu J."/>
            <person name="Zhou H."/>
            <person name="Zhou W."/>
            <person name="Yu Q."/>
            <person name="An N."/>
            <person name="Chen Y."/>
            <person name="Cai Q."/>
            <person name="Wang B."/>
            <person name="Liu B."/>
            <person name="Min J."/>
            <person name="Huang Y."/>
            <person name="Wu H."/>
            <person name="Li Z."/>
            <person name="Zhang Y."/>
            <person name="Yin Y."/>
            <person name="Song W."/>
            <person name="Jiang J."/>
            <person name="Jackson S.A."/>
            <person name="Wing R.A."/>
            <person name="Wang J."/>
            <person name="Chen M."/>
        </authorList>
    </citation>
    <scope>NUCLEOTIDE SEQUENCE [LARGE SCALE GENOMIC DNA]</scope>
    <source>
        <strain evidence="3">cv. IRGC 101232</strain>
    </source>
</reference>
<dbReference type="eggNOG" id="ENOG502R41Y">
    <property type="taxonomic scope" value="Eukaryota"/>
</dbReference>
<gene>
    <name evidence="3" type="primary">LOC102705011</name>
</gene>
<dbReference type="Gene3D" id="1.10.110.10">
    <property type="entry name" value="Plant lipid-transfer and hydrophobic proteins"/>
    <property type="match status" value="1"/>
</dbReference>
<dbReference type="OrthoDB" id="653734at2759"/>
<dbReference type="Proteomes" id="UP000006038">
    <property type="component" value="Chromosome 10"/>
</dbReference>
<feature type="domain" description="Bifunctional inhibitor/plant lipid transfer protein/seed storage helical" evidence="2">
    <location>
        <begin position="50"/>
        <end position="112"/>
    </location>
</feature>
<proteinExistence type="predicted"/>
<dbReference type="PANTHER" id="PTHR33286">
    <property type="entry name" value="BIFUNCTIONAL INHIBITOR/LIPID-TRANSFER PROTEIN/SEED STORAGE 2S ALBUMIN SUPERFAMILY PROTEIN"/>
    <property type="match status" value="1"/>
</dbReference>
<reference evidence="3" key="2">
    <citation type="submission" date="2013-04" db="UniProtKB">
        <authorList>
            <consortium name="EnsemblPlants"/>
        </authorList>
    </citation>
    <scope>IDENTIFICATION</scope>
</reference>
<dbReference type="STRING" id="4533.J3N0X1"/>
<dbReference type="Pfam" id="PF14368">
    <property type="entry name" value="LTP_2"/>
    <property type="match status" value="1"/>
</dbReference>
<evidence type="ECO:0000256" key="1">
    <source>
        <dbReference type="SAM" id="SignalP"/>
    </source>
</evidence>
<dbReference type="PANTHER" id="PTHR33286:SF31">
    <property type="entry name" value="OS10G0148000 PROTEIN"/>
    <property type="match status" value="1"/>
</dbReference>
<sequence length="118" mass="12053">MSHLSSASLGALLILLLVVLTTSATEAAAPAPAAAGSDCQNDIGVLKTTCYNFVKKDGPMLEPSPDCCTTMKGVNVPCVCSYLGSPGVKDNISLDKVFYVAKQCGIPIPGNCGGSMKV</sequence>
<dbReference type="HOGENOM" id="CLU_141918_0_0_1"/>
<dbReference type="SMART" id="SM00499">
    <property type="entry name" value="AAI"/>
    <property type="match status" value="1"/>
</dbReference>
<dbReference type="GeneID" id="102705011"/>
<dbReference type="Gramene" id="OB10G11690.1">
    <property type="protein sequence ID" value="OB10G11690.1"/>
    <property type="gene ID" value="OB10G11690"/>
</dbReference>
<dbReference type="OMA" id="MKGVNVP"/>
<keyword evidence="4" id="KW-1185">Reference proteome</keyword>
<protein>
    <recommendedName>
        <fullName evidence="2">Bifunctional inhibitor/plant lipid transfer protein/seed storage helical domain-containing protein</fullName>
    </recommendedName>
</protein>
<dbReference type="AlphaFoldDB" id="J3N0X1"/>
<keyword evidence="1" id="KW-0732">Signal</keyword>
<dbReference type="EnsemblPlants" id="OB10G11690.1">
    <property type="protein sequence ID" value="OB10G11690.1"/>
    <property type="gene ID" value="OB10G11690"/>
</dbReference>
<organism evidence="3">
    <name type="scientific">Oryza brachyantha</name>
    <name type="common">malo sina</name>
    <dbReference type="NCBI Taxonomy" id="4533"/>
    <lineage>
        <taxon>Eukaryota</taxon>
        <taxon>Viridiplantae</taxon>
        <taxon>Streptophyta</taxon>
        <taxon>Embryophyta</taxon>
        <taxon>Tracheophyta</taxon>
        <taxon>Spermatophyta</taxon>
        <taxon>Magnoliopsida</taxon>
        <taxon>Liliopsida</taxon>
        <taxon>Poales</taxon>
        <taxon>Poaceae</taxon>
        <taxon>BOP clade</taxon>
        <taxon>Oryzoideae</taxon>
        <taxon>Oryzeae</taxon>
        <taxon>Oryzinae</taxon>
        <taxon>Oryza</taxon>
    </lineage>
</organism>
<name>J3N0X1_ORYBR</name>